<evidence type="ECO:0000313" key="2">
    <source>
        <dbReference type="Proteomes" id="UP000004980"/>
    </source>
</evidence>
<dbReference type="Proteomes" id="UP000004980">
    <property type="component" value="Unassembled WGS sequence"/>
</dbReference>
<comment type="caution">
    <text evidence="1">The sequence shown here is derived from an EMBL/GenBank/DDBJ whole genome shotgun (WGS) entry which is preliminary data.</text>
</comment>
<gene>
    <name evidence="1" type="ORF">WQE_08567</name>
</gene>
<accession>A0ABN0FRV2</accession>
<name>A0ABN0FRV2_9BURK</name>
<sequence length="61" mass="6510">MSIHAADVAAERMEYDEYQSERMIALGFPVYGCCNGQTLVATPVDALDDGGGQLQVVNSSD</sequence>
<organism evidence="1 2">
    <name type="scientific">Paraburkholderia hospita</name>
    <dbReference type="NCBI Taxonomy" id="169430"/>
    <lineage>
        <taxon>Bacteria</taxon>
        <taxon>Pseudomonadati</taxon>
        <taxon>Pseudomonadota</taxon>
        <taxon>Betaproteobacteria</taxon>
        <taxon>Burkholderiales</taxon>
        <taxon>Burkholderiaceae</taxon>
        <taxon>Paraburkholderia</taxon>
    </lineage>
</organism>
<reference evidence="1 2" key="1">
    <citation type="journal article" date="2012" name="J. Bacteriol.">
        <title>Draft Genome Sequence of the Soil Bacterium Burkholderia terrae Strain BS001, Which Interacts with Fungal Surface Structures.</title>
        <authorList>
            <person name="Nazir R."/>
            <person name="Hansen M.A."/>
            <person name="Sorensen S."/>
            <person name="van Elsas J.D."/>
        </authorList>
    </citation>
    <scope>NUCLEOTIDE SEQUENCE [LARGE SCALE GENOMIC DNA]</scope>
    <source>
        <strain evidence="1 2">BS001</strain>
    </source>
</reference>
<evidence type="ECO:0000313" key="1">
    <source>
        <dbReference type="EMBL" id="EIN01545.1"/>
    </source>
</evidence>
<dbReference type="EMBL" id="AKAU01000056">
    <property type="protein sequence ID" value="EIN01545.1"/>
    <property type="molecule type" value="Genomic_DNA"/>
</dbReference>
<protein>
    <submittedName>
        <fullName evidence="1">Uncharacterized protein</fullName>
    </submittedName>
</protein>
<keyword evidence="2" id="KW-1185">Reference proteome</keyword>
<proteinExistence type="predicted"/>